<dbReference type="EMBL" id="JAODUO010000131">
    <property type="protein sequence ID" value="KAK2188485.1"/>
    <property type="molecule type" value="Genomic_DNA"/>
</dbReference>
<accession>A0AAD9P5G5</accession>
<dbReference type="SUPFAM" id="SSF52058">
    <property type="entry name" value="L domain-like"/>
    <property type="match status" value="2"/>
</dbReference>
<dbReference type="PANTHER" id="PTHR24373:SF370">
    <property type="entry name" value="FISH-LIPS, ISOFORM E"/>
    <property type="match status" value="1"/>
</dbReference>
<evidence type="ECO:0000256" key="6">
    <source>
        <dbReference type="SAM" id="Phobius"/>
    </source>
</evidence>
<dbReference type="GO" id="GO:0005615">
    <property type="term" value="C:extracellular space"/>
    <property type="evidence" value="ECO:0007669"/>
    <property type="project" value="TreeGrafter"/>
</dbReference>
<dbReference type="SMART" id="SM00082">
    <property type="entry name" value="LRRCT"/>
    <property type="match status" value="1"/>
</dbReference>
<keyword evidence="4" id="KW-0732">Signal</keyword>
<dbReference type="Proteomes" id="UP001209878">
    <property type="component" value="Unassembled WGS sequence"/>
</dbReference>
<evidence type="ECO:0000313" key="9">
    <source>
        <dbReference type="Proteomes" id="UP001209878"/>
    </source>
</evidence>
<evidence type="ECO:0000256" key="4">
    <source>
        <dbReference type="ARBA" id="ARBA00022729"/>
    </source>
</evidence>
<dbReference type="Pfam" id="PF08374">
    <property type="entry name" value="Protocadherin"/>
    <property type="match status" value="1"/>
</dbReference>
<keyword evidence="9" id="KW-1185">Reference proteome</keyword>
<dbReference type="InterPro" id="IPR032675">
    <property type="entry name" value="LRR_dom_sf"/>
</dbReference>
<evidence type="ECO:0000256" key="2">
    <source>
        <dbReference type="ARBA" id="ARBA00022475"/>
    </source>
</evidence>
<evidence type="ECO:0000256" key="5">
    <source>
        <dbReference type="ARBA" id="ARBA00022737"/>
    </source>
</evidence>
<dbReference type="SMART" id="SM00365">
    <property type="entry name" value="LRR_SD22"/>
    <property type="match status" value="5"/>
</dbReference>
<reference evidence="8" key="1">
    <citation type="journal article" date="2023" name="Mol. Biol. Evol.">
        <title>Third-Generation Sequencing Reveals the Adaptive Role of the Epigenome in Three Deep-Sea Polychaetes.</title>
        <authorList>
            <person name="Perez M."/>
            <person name="Aroh O."/>
            <person name="Sun Y."/>
            <person name="Lan Y."/>
            <person name="Juniper S.K."/>
            <person name="Young C.R."/>
            <person name="Angers B."/>
            <person name="Qian P.Y."/>
        </authorList>
    </citation>
    <scope>NUCLEOTIDE SEQUENCE</scope>
    <source>
        <strain evidence="8">R07B-5</strain>
    </source>
</reference>
<dbReference type="SMART" id="SM00369">
    <property type="entry name" value="LRR_TYP"/>
    <property type="match status" value="9"/>
</dbReference>
<keyword evidence="5" id="KW-0677">Repeat</keyword>
<keyword evidence="3" id="KW-0433">Leucine-rich repeat</keyword>
<keyword evidence="6" id="KW-0472">Membrane</keyword>
<sequence>MFEVTRFWDRRHTLHVNLSACNIRYIHPTALAKLDVVESFSLAGNTHLPAKTLQEAMKNFNVSGLRSLDLSNMNLSNIAKMFTRSNYRRLVNLDLSYNHITSITKGMFFYLVNLDTLNLNHNRIGGVVDLDELPQLHHLNLAYNYIGEIDETTFEGMQELRSLDLSHNALQKITETPFETLWYLESLDLSWNRIESMAIRTGLESLRTLHVGANRITDLNFMERLVGVRRFDVSNNRITKIEAGTFTRKHNFALLNLSANAIYDVSQQAFRGSTQDILDFSHNRLVGLDNFGWRKTKTLHLNGNSILNISVNTFKRMNQLETLLLNDNKLSAFHTECFHDMRNLRCLDLSTNPIGGYLESQQVAVILNRYLGQLEVLSLSHVGLEDIPTYMFANMTTLHTLDLSGNSLRHLQASSFSAMKVRLRILRLAHNRMSAPNPKTFTSLDALSSVDLSHNPFVCDCQLLPFRQWMLNTNVSVVNFHSVDSYHCVAPDAWRDTAIANFKIDETACAQQYHKIIIIAVVAGVCVLIIVIIVVLICRHHCQRRKQRKLEKTKYSAMTNTVTLPNSVHSVHITSDKPSKKAWL</sequence>
<gene>
    <name evidence="8" type="ORF">NP493_131g04013</name>
</gene>
<dbReference type="Gene3D" id="3.80.10.10">
    <property type="entry name" value="Ribonuclease Inhibitor"/>
    <property type="match status" value="4"/>
</dbReference>
<feature type="domain" description="LRRCT" evidence="7">
    <location>
        <begin position="455"/>
        <end position="510"/>
    </location>
</feature>
<keyword evidence="6" id="KW-1133">Transmembrane helix</keyword>
<feature type="transmembrane region" description="Helical" evidence="6">
    <location>
        <begin position="516"/>
        <end position="538"/>
    </location>
</feature>
<keyword evidence="2" id="KW-1003">Cell membrane</keyword>
<dbReference type="PRINTS" id="PR00019">
    <property type="entry name" value="LEURICHRPT"/>
</dbReference>
<dbReference type="PANTHER" id="PTHR24373">
    <property type="entry name" value="SLIT RELATED LEUCINE-RICH REPEAT NEURONAL PROTEIN"/>
    <property type="match status" value="1"/>
</dbReference>
<name>A0AAD9P5G5_RIDPI</name>
<evidence type="ECO:0000256" key="3">
    <source>
        <dbReference type="ARBA" id="ARBA00022614"/>
    </source>
</evidence>
<evidence type="ECO:0000256" key="1">
    <source>
        <dbReference type="ARBA" id="ARBA00004251"/>
    </source>
</evidence>
<dbReference type="GO" id="GO:0031012">
    <property type="term" value="C:extracellular matrix"/>
    <property type="evidence" value="ECO:0007669"/>
    <property type="project" value="TreeGrafter"/>
</dbReference>
<dbReference type="InterPro" id="IPR001611">
    <property type="entry name" value="Leu-rich_rpt"/>
</dbReference>
<evidence type="ECO:0000313" key="8">
    <source>
        <dbReference type="EMBL" id="KAK2188485.1"/>
    </source>
</evidence>
<dbReference type="InterPro" id="IPR050328">
    <property type="entry name" value="Dev_Immune_Receptor"/>
</dbReference>
<comment type="subcellular location">
    <subcellularLocation>
        <location evidence="1">Cell membrane</location>
        <topology evidence="1">Single-pass type I membrane protein</topology>
    </subcellularLocation>
</comment>
<dbReference type="InterPro" id="IPR003591">
    <property type="entry name" value="Leu-rich_rpt_typical-subtyp"/>
</dbReference>
<dbReference type="InterPro" id="IPR013585">
    <property type="entry name" value="Protocadherin"/>
</dbReference>
<dbReference type="GO" id="GO:0005886">
    <property type="term" value="C:plasma membrane"/>
    <property type="evidence" value="ECO:0007669"/>
    <property type="project" value="UniProtKB-SubCell"/>
</dbReference>
<dbReference type="AlphaFoldDB" id="A0AAD9P5G5"/>
<comment type="caution">
    <text evidence="8">The sequence shown here is derived from an EMBL/GenBank/DDBJ whole genome shotgun (WGS) entry which is preliminary data.</text>
</comment>
<dbReference type="InterPro" id="IPR000483">
    <property type="entry name" value="Cys-rich_flank_reg_C"/>
</dbReference>
<organism evidence="8 9">
    <name type="scientific">Ridgeia piscesae</name>
    <name type="common">Tubeworm</name>
    <dbReference type="NCBI Taxonomy" id="27915"/>
    <lineage>
        <taxon>Eukaryota</taxon>
        <taxon>Metazoa</taxon>
        <taxon>Spiralia</taxon>
        <taxon>Lophotrochozoa</taxon>
        <taxon>Annelida</taxon>
        <taxon>Polychaeta</taxon>
        <taxon>Sedentaria</taxon>
        <taxon>Canalipalpata</taxon>
        <taxon>Sabellida</taxon>
        <taxon>Siboglinidae</taxon>
        <taxon>Ridgeia</taxon>
    </lineage>
</organism>
<keyword evidence="6" id="KW-0812">Transmembrane</keyword>
<dbReference type="Pfam" id="PF13855">
    <property type="entry name" value="LRR_8"/>
    <property type="match status" value="5"/>
</dbReference>
<dbReference type="PROSITE" id="PS51450">
    <property type="entry name" value="LRR"/>
    <property type="match status" value="5"/>
</dbReference>
<proteinExistence type="predicted"/>
<protein>
    <recommendedName>
        <fullName evidence="7">LRRCT domain-containing protein</fullName>
    </recommendedName>
</protein>
<evidence type="ECO:0000259" key="7">
    <source>
        <dbReference type="SMART" id="SM00082"/>
    </source>
</evidence>